<dbReference type="KEGG" id="thas:C6Y53_19130"/>
<protein>
    <recommendedName>
        <fullName evidence="3">Carbohydrate kinase PfkB domain-containing protein</fullName>
    </recommendedName>
</protein>
<dbReference type="Gene3D" id="3.40.1190.20">
    <property type="match status" value="1"/>
</dbReference>
<keyword evidence="5" id="KW-1185">Reference proteome</keyword>
<dbReference type="SUPFAM" id="SSF53613">
    <property type="entry name" value="Ribokinase-like"/>
    <property type="match status" value="1"/>
</dbReference>
<gene>
    <name evidence="4" type="ORF">C6Y53_19130</name>
</gene>
<dbReference type="Pfam" id="PF00294">
    <property type="entry name" value="PfkB"/>
    <property type="match status" value="1"/>
</dbReference>
<evidence type="ECO:0000259" key="3">
    <source>
        <dbReference type="Pfam" id="PF00294"/>
    </source>
</evidence>
<feature type="domain" description="Carbohydrate kinase PfkB" evidence="3">
    <location>
        <begin position="133"/>
        <end position="379"/>
    </location>
</feature>
<keyword evidence="4" id="KW-0614">Plasmid</keyword>
<sequence length="394" mass="41587">MDPLRRDPFGRVFPRAVRDHRLRRALHFADGPWRLAADGRARAGLRADILGQGDSAGFEGTGSGRHRRRGGGIYRAHGLQHPPAGLFRQAGVFARPPADRPPLHVADGVLSVALGNGSGLVGIGDNVVDLYRDRCVYYPGGNALNVAVLARRFGLAETQYVGILGSDAEGAHVRRSLMAEGLSDAWLRVADGQNGKAQVDHNADGERIFAGSNNGGIRRKVMLRMDDEDFTLIARLGHVHSSCFSYIEPELPRIAAAAERLSFDFSTERDPSYLRQVCPHLDIAFLSGQGLDDTGVAALIAEVQAAGAARACVTLGERGAVWADGDVRIPQPVSAARVVDTMGAGDAFIAGFLCASIGGADTRAALARAADCAAECCGWAGAWGHPAKAVTVGA</sequence>
<evidence type="ECO:0000256" key="1">
    <source>
        <dbReference type="ARBA" id="ARBA00022679"/>
    </source>
</evidence>
<evidence type="ECO:0000313" key="5">
    <source>
        <dbReference type="Proteomes" id="UP000237655"/>
    </source>
</evidence>
<organism evidence="4 5">
    <name type="scientific">Pukyongiella litopenaei</name>
    <dbReference type="NCBI Taxonomy" id="2605946"/>
    <lineage>
        <taxon>Bacteria</taxon>
        <taxon>Pseudomonadati</taxon>
        <taxon>Pseudomonadota</taxon>
        <taxon>Alphaproteobacteria</taxon>
        <taxon>Rhodobacterales</taxon>
        <taxon>Paracoccaceae</taxon>
        <taxon>Pukyongiella</taxon>
    </lineage>
</organism>
<keyword evidence="2" id="KW-0418">Kinase</keyword>
<dbReference type="AlphaFoldDB" id="A0A5C2H3X2"/>
<dbReference type="PANTHER" id="PTHR10584:SF166">
    <property type="entry name" value="RIBOKINASE"/>
    <property type="match status" value="1"/>
</dbReference>
<evidence type="ECO:0000256" key="2">
    <source>
        <dbReference type="ARBA" id="ARBA00022777"/>
    </source>
</evidence>
<name>A0A5C2H3X2_9RHOB</name>
<dbReference type="GO" id="GO:0016301">
    <property type="term" value="F:kinase activity"/>
    <property type="evidence" value="ECO:0007669"/>
    <property type="project" value="UniProtKB-KW"/>
</dbReference>
<dbReference type="InterPro" id="IPR029056">
    <property type="entry name" value="Ribokinase-like"/>
</dbReference>
<dbReference type="PROSITE" id="PS00584">
    <property type="entry name" value="PFKB_KINASES_2"/>
    <property type="match status" value="1"/>
</dbReference>
<dbReference type="Proteomes" id="UP000237655">
    <property type="component" value="Plasmid p1"/>
</dbReference>
<dbReference type="InterPro" id="IPR011611">
    <property type="entry name" value="PfkB_dom"/>
</dbReference>
<evidence type="ECO:0000313" key="4">
    <source>
        <dbReference type="EMBL" id="QEP30345.1"/>
    </source>
</evidence>
<dbReference type="EMBL" id="CP043619">
    <property type="protein sequence ID" value="QEP30345.1"/>
    <property type="molecule type" value="Genomic_DNA"/>
</dbReference>
<dbReference type="InterPro" id="IPR002173">
    <property type="entry name" value="Carboh/pur_kinase_PfkB_CS"/>
</dbReference>
<proteinExistence type="predicted"/>
<dbReference type="PANTHER" id="PTHR10584">
    <property type="entry name" value="SUGAR KINASE"/>
    <property type="match status" value="1"/>
</dbReference>
<reference evidence="4 5" key="1">
    <citation type="submission" date="2019-09" db="EMBL/GenBank/DDBJ databases">
        <title>Novel bacterium SH-1.</title>
        <authorList>
            <person name="Kim Y.-S."/>
            <person name="Kim K.-H."/>
        </authorList>
    </citation>
    <scope>NUCLEOTIDE SEQUENCE [LARGE SCALE GENOMIC DNA]</scope>
    <source>
        <strain evidence="4 5">SH-1</strain>
        <plasmid evidence="4 5">p1</plasmid>
    </source>
</reference>
<keyword evidence="1" id="KW-0808">Transferase</keyword>
<accession>A0A5C2H3X2</accession>
<geneLocation type="plasmid" evidence="4 5">
    <name>p1</name>
</geneLocation>